<dbReference type="Pfam" id="PF08968">
    <property type="entry name" value="DUF1885"/>
    <property type="match status" value="1"/>
</dbReference>
<dbReference type="Gene3D" id="1.20.5.850">
    <property type="entry name" value="Rbstp2229 protein"/>
    <property type="match status" value="1"/>
</dbReference>
<reference evidence="1" key="1">
    <citation type="journal article" date="2014" name="Int. J. Syst. Evol. Microbiol.">
        <title>Complete genome sequence of Corynebacterium casei LMG S-19264T (=DSM 44701T), isolated from a smear-ripened cheese.</title>
        <authorList>
            <consortium name="US DOE Joint Genome Institute (JGI-PGF)"/>
            <person name="Walter F."/>
            <person name="Albersmeier A."/>
            <person name="Kalinowski J."/>
            <person name="Ruckert C."/>
        </authorList>
    </citation>
    <scope>NUCLEOTIDE SEQUENCE</scope>
    <source>
        <strain evidence="1">CGMCC 1.15179</strain>
    </source>
</reference>
<dbReference type="InterPro" id="IPR015062">
    <property type="entry name" value="DUF1885"/>
</dbReference>
<dbReference type="SUPFAM" id="SSF111171">
    <property type="entry name" value="Rbstp2229 protein"/>
    <property type="match status" value="1"/>
</dbReference>
<protein>
    <recommendedName>
        <fullName evidence="3">DUF1885 family protein</fullName>
    </recommendedName>
</protein>
<evidence type="ECO:0008006" key="3">
    <source>
        <dbReference type="Google" id="ProtNLM"/>
    </source>
</evidence>
<dbReference type="EMBL" id="BMHQ01000009">
    <property type="protein sequence ID" value="GGE22916.1"/>
    <property type="molecule type" value="Genomic_DNA"/>
</dbReference>
<evidence type="ECO:0000313" key="2">
    <source>
        <dbReference type="Proteomes" id="UP000625210"/>
    </source>
</evidence>
<accession>A0A8J2VD61</accession>
<sequence length="140" mass="16394">MTKSAYIHLVEKSTHQEITLDDVKQALERYVTMTSHTGKQLGWDYAAAAFPYHVHEEEKDGVRWLRLEGTDPHLYRRLILGVGTRRDHEQTRHYIQCILPPDATHGDLAKGNELSRYLAKVFQAELHLFNGRVMYFYPRK</sequence>
<dbReference type="Proteomes" id="UP000625210">
    <property type="component" value="Unassembled WGS sequence"/>
</dbReference>
<evidence type="ECO:0000313" key="1">
    <source>
        <dbReference type="EMBL" id="GGE22916.1"/>
    </source>
</evidence>
<proteinExistence type="predicted"/>
<dbReference type="InterPro" id="IPR036294">
    <property type="entry name" value="Rbstp2229-like_sf"/>
</dbReference>
<comment type="caution">
    <text evidence="1">The sequence shown here is derived from an EMBL/GenBank/DDBJ whole genome shotgun (WGS) entry which is preliminary data.</text>
</comment>
<dbReference type="RefSeq" id="WP_188648342.1">
    <property type="nucleotide sequence ID" value="NZ_BMHQ01000009.1"/>
</dbReference>
<dbReference type="Gene3D" id="3.30.310.120">
    <property type="entry name" value="Rbstp2229 like protein"/>
    <property type="match status" value="1"/>
</dbReference>
<keyword evidence="2" id="KW-1185">Reference proteome</keyword>
<name>A0A8J2VD61_9BACL</name>
<dbReference type="AlphaFoldDB" id="A0A8J2VD61"/>
<reference evidence="1" key="2">
    <citation type="submission" date="2020-09" db="EMBL/GenBank/DDBJ databases">
        <authorList>
            <person name="Sun Q."/>
            <person name="Zhou Y."/>
        </authorList>
    </citation>
    <scope>NUCLEOTIDE SEQUENCE</scope>
    <source>
        <strain evidence="1">CGMCC 1.15179</strain>
    </source>
</reference>
<organism evidence="1 2">
    <name type="scientific">Marinithermofilum abyssi</name>
    <dbReference type="NCBI Taxonomy" id="1571185"/>
    <lineage>
        <taxon>Bacteria</taxon>
        <taxon>Bacillati</taxon>
        <taxon>Bacillota</taxon>
        <taxon>Bacilli</taxon>
        <taxon>Bacillales</taxon>
        <taxon>Thermoactinomycetaceae</taxon>
        <taxon>Marinithermofilum</taxon>
    </lineage>
</organism>
<gene>
    <name evidence="1" type="ORF">GCM10011571_26220</name>
</gene>